<dbReference type="InterPro" id="IPR045275">
    <property type="entry name" value="MscS_archaea/bacteria_type"/>
</dbReference>
<feature type="transmembrane region" description="Helical" evidence="1">
    <location>
        <begin position="17"/>
        <end position="38"/>
    </location>
</feature>
<evidence type="ECO:0000256" key="1">
    <source>
        <dbReference type="SAM" id="Phobius"/>
    </source>
</evidence>
<comment type="caution">
    <text evidence="2">The sequence shown here is derived from an EMBL/GenBank/DDBJ whole genome shotgun (WGS) entry which is preliminary data.</text>
</comment>
<feature type="transmembrane region" description="Helical" evidence="1">
    <location>
        <begin position="105"/>
        <end position="133"/>
    </location>
</feature>
<keyword evidence="1" id="KW-1133">Transmembrane helix</keyword>
<gene>
    <name evidence="2" type="ORF">F4553_002696</name>
</gene>
<accession>A0A841BJN0</accession>
<dbReference type="PANTHER" id="PTHR30221:SF1">
    <property type="entry name" value="SMALL-CONDUCTANCE MECHANOSENSITIVE CHANNEL"/>
    <property type="match status" value="1"/>
</dbReference>
<organism evidence="2 3">
    <name type="scientific">Allocatelliglobosispora scoriae</name>
    <dbReference type="NCBI Taxonomy" id="643052"/>
    <lineage>
        <taxon>Bacteria</taxon>
        <taxon>Bacillati</taxon>
        <taxon>Actinomycetota</taxon>
        <taxon>Actinomycetes</taxon>
        <taxon>Micromonosporales</taxon>
        <taxon>Micromonosporaceae</taxon>
        <taxon>Allocatelliglobosispora</taxon>
    </lineage>
</organism>
<dbReference type="Pfam" id="PF05552">
    <property type="entry name" value="MS_channel_1st_1"/>
    <property type="match status" value="2"/>
</dbReference>
<dbReference type="EMBL" id="JACHMN010000002">
    <property type="protein sequence ID" value="MBB5869317.1"/>
    <property type="molecule type" value="Genomic_DNA"/>
</dbReference>
<dbReference type="RefSeq" id="WP_184835866.1">
    <property type="nucleotide sequence ID" value="NZ_JACHMN010000002.1"/>
</dbReference>
<name>A0A841BJN0_9ACTN</name>
<proteinExistence type="predicted"/>
<feature type="transmembrane region" description="Helical" evidence="1">
    <location>
        <begin position="176"/>
        <end position="198"/>
    </location>
</feature>
<keyword evidence="1" id="KW-0812">Transmembrane</keyword>
<protein>
    <submittedName>
        <fullName evidence="2">Uncharacterized protein</fullName>
    </submittedName>
</protein>
<dbReference type="InterPro" id="IPR008910">
    <property type="entry name" value="MSC_TM_helix"/>
</dbReference>
<dbReference type="PANTHER" id="PTHR30221">
    <property type="entry name" value="SMALL-CONDUCTANCE MECHANOSENSITIVE CHANNEL"/>
    <property type="match status" value="1"/>
</dbReference>
<sequence length="241" mass="25738">MDFSDTFGNTLNGIANVLLKVLVFLAIVFVGWLVARALDSLVTKLLTRVGFDRLAERTGLRRWTGNYTPSALVGRLVRYIVLLFTLLVAFAVFGPNPVTSLINTIIAWLPRLIVACVIVVVAVAIANAVFDIIRNSLAQFSYGKGLARAAQVLIIALGVIAALNQVGIGTTVTMPILITALATVGGILIVGVGGGLILPMRHRWERILNSAETEYAKVSTHLKTGQSPDTIVLPKEPPAAS</sequence>
<dbReference type="GO" id="GO:0008381">
    <property type="term" value="F:mechanosensitive monoatomic ion channel activity"/>
    <property type="evidence" value="ECO:0007669"/>
    <property type="project" value="InterPro"/>
</dbReference>
<dbReference type="Gene3D" id="1.10.287.1260">
    <property type="match status" value="1"/>
</dbReference>
<reference evidence="2 3" key="1">
    <citation type="submission" date="2020-08" db="EMBL/GenBank/DDBJ databases">
        <title>Sequencing the genomes of 1000 actinobacteria strains.</title>
        <authorList>
            <person name="Klenk H.-P."/>
        </authorList>
    </citation>
    <scope>NUCLEOTIDE SEQUENCE [LARGE SCALE GENOMIC DNA]</scope>
    <source>
        <strain evidence="2 3">DSM 45362</strain>
    </source>
</reference>
<dbReference type="AlphaFoldDB" id="A0A841BJN0"/>
<evidence type="ECO:0000313" key="2">
    <source>
        <dbReference type="EMBL" id="MBB5869317.1"/>
    </source>
</evidence>
<dbReference type="Proteomes" id="UP000587527">
    <property type="component" value="Unassembled WGS sequence"/>
</dbReference>
<keyword evidence="3" id="KW-1185">Reference proteome</keyword>
<evidence type="ECO:0000313" key="3">
    <source>
        <dbReference type="Proteomes" id="UP000587527"/>
    </source>
</evidence>
<feature type="transmembrane region" description="Helical" evidence="1">
    <location>
        <begin position="76"/>
        <end position="93"/>
    </location>
</feature>
<feature type="transmembrane region" description="Helical" evidence="1">
    <location>
        <begin position="145"/>
        <end position="164"/>
    </location>
</feature>
<keyword evidence="1" id="KW-0472">Membrane</keyword>